<comment type="caution">
    <text evidence="5">The sequence shown here is derived from an EMBL/GenBank/DDBJ whole genome shotgun (WGS) entry which is preliminary data.</text>
</comment>
<dbReference type="Proteomes" id="UP000627838">
    <property type="component" value="Unassembled WGS sequence"/>
</dbReference>
<dbReference type="InterPro" id="IPR048666">
    <property type="entry name" value="RedAm-like_C"/>
</dbReference>
<dbReference type="InterPro" id="IPR051265">
    <property type="entry name" value="HIBADH-related_NP60_sf"/>
</dbReference>
<gene>
    <name evidence="5" type="ORF">H4W34_006200</name>
</gene>
<dbReference type="PANTHER" id="PTHR43580">
    <property type="entry name" value="OXIDOREDUCTASE GLYR1-RELATED"/>
    <property type="match status" value="1"/>
</dbReference>
<evidence type="ECO:0000259" key="4">
    <source>
        <dbReference type="Pfam" id="PF21761"/>
    </source>
</evidence>
<sequence>MTTTTDGTSPRVTVIGLGDMGSAIARTFTERGYRTTVWNRTASKSAPLVDVGATAAATAAEAVAASPLVMVCLLDGTAVEQVLASVDTAVMGKVLVNLTSGSPAQARANERWASERGAEYIDGKLMGDPPDIGTPQVLIPLSGSRGALDVHEPILRELGGIVYRGEDAGFAAVEFMAQVAMGYEMLIGFLHVLKLVQAEGVDVAAFGERLAGSVAAYPPLLTSMAKAVATGEYPPDLGPLRVQAALMDDLITHREAVGVESARMREVKELMDRRLADGHGEQGFSGLFELLAPRAHG</sequence>
<dbReference type="SUPFAM" id="SSF51735">
    <property type="entry name" value="NAD(P)-binding Rossmann-fold domains"/>
    <property type="match status" value="1"/>
</dbReference>
<dbReference type="Gene3D" id="3.40.50.720">
    <property type="entry name" value="NAD(P)-binding Rossmann-like Domain"/>
    <property type="match status" value="1"/>
</dbReference>
<keyword evidence="6" id="KW-1185">Reference proteome</keyword>
<comment type="similarity">
    <text evidence="1">Belongs to the HIBADH-related family.</text>
</comment>
<dbReference type="PIRSF" id="PIRSF000103">
    <property type="entry name" value="HIBADH"/>
    <property type="match status" value="1"/>
</dbReference>
<dbReference type="Gene3D" id="1.10.1040.10">
    <property type="entry name" value="N-(1-d-carboxylethyl)-l-norvaline Dehydrogenase, domain 2"/>
    <property type="match status" value="1"/>
</dbReference>
<dbReference type="PANTHER" id="PTHR43580:SF2">
    <property type="entry name" value="CYTOKINE-LIKE NUCLEAR FACTOR N-PAC"/>
    <property type="match status" value="1"/>
</dbReference>
<dbReference type="InterPro" id="IPR006115">
    <property type="entry name" value="6PGDH_NADP-bd"/>
</dbReference>
<name>A0ABR9K0K8_9ACTN</name>
<dbReference type="RefSeq" id="WP_192762411.1">
    <property type="nucleotide sequence ID" value="NZ_JADBDZ010000001.1"/>
</dbReference>
<evidence type="ECO:0000313" key="5">
    <source>
        <dbReference type="EMBL" id="MBE1536367.1"/>
    </source>
</evidence>
<keyword evidence="2" id="KW-0560">Oxidoreductase</keyword>
<organism evidence="5 6">
    <name type="scientific">Actinomadura algeriensis</name>
    <dbReference type="NCBI Taxonomy" id="1679523"/>
    <lineage>
        <taxon>Bacteria</taxon>
        <taxon>Bacillati</taxon>
        <taxon>Actinomycetota</taxon>
        <taxon>Actinomycetes</taxon>
        <taxon>Streptosporangiales</taxon>
        <taxon>Thermomonosporaceae</taxon>
        <taxon>Actinomadura</taxon>
    </lineage>
</organism>
<dbReference type="EMBL" id="JADBDZ010000001">
    <property type="protein sequence ID" value="MBE1536367.1"/>
    <property type="molecule type" value="Genomic_DNA"/>
</dbReference>
<reference evidence="5 6" key="1">
    <citation type="submission" date="2020-10" db="EMBL/GenBank/DDBJ databases">
        <title>Sequencing the genomes of 1000 actinobacteria strains.</title>
        <authorList>
            <person name="Klenk H.-P."/>
        </authorList>
    </citation>
    <scope>NUCLEOTIDE SEQUENCE [LARGE SCALE GENOMIC DNA]</scope>
    <source>
        <strain evidence="5 6">DSM 46744</strain>
    </source>
</reference>
<evidence type="ECO:0000256" key="1">
    <source>
        <dbReference type="ARBA" id="ARBA00009080"/>
    </source>
</evidence>
<protein>
    <submittedName>
        <fullName evidence="5">3-hydroxyisobutyrate dehydrogenase-like beta-hydroxyacid dehydrogenase</fullName>
    </submittedName>
</protein>
<evidence type="ECO:0000313" key="6">
    <source>
        <dbReference type="Proteomes" id="UP000627838"/>
    </source>
</evidence>
<feature type="domain" description="NADPH-dependent reductive aminase-like C-terminal" evidence="4">
    <location>
        <begin position="167"/>
        <end position="291"/>
    </location>
</feature>
<dbReference type="Pfam" id="PF21761">
    <property type="entry name" value="RedAm-like_C"/>
    <property type="match status" value="1"/>
</dbReference>
<dbReference type="InterPro" id="IPR015815">
    <property type="entry name" value="HIBADH-related"/>
</dbReference>
<evidence type="ECO:0000259" key="3">
    <source>
        <dbReference type="Pfam" id="PF03446"/>
    </source>
</evidence>
<accession>A0ABR9K0K8</accession>
<dbReference type="Pfam" id="PF03446">
    <property type="entry name" value="NAD_binding_2"/>
    <property type="match status" value="1"/>
</dbReference>
<dbReference type="InterPro" id="IPR036291">
    <property type="entry name" value="NAD(P)-bd_dom_sf"/>
</dbReference>
<proteinExistence type="inferred from homology"/>
<feature type="domain" description="6-phosphogluconate dehydrogenase NADP-binding" evidence="3">
    <location>
        <begin position="12"/>
        <end position="162"/>
    </location>
</feature>
<evidence type="ECO:0000256" key="2">
    <source>
        <dbReference type="ARBA" id="ARBA00023002"/>
    </source>
</evidence>
<dbReference type="InterPro" id="IPR013328">
    <property type="entry name" value="6PGD_dom2"/>
</dbReference>